<accession>A0AAV6FZQ8</accession>
<keyword evidence="1" id="KW-0433">Leucine-rich repeat</keyword>
<dbReference type="SMART" id="SM00589">
    <property type="entry name" value="PRY"/>
    <property type="match status" value="1"/>
</dbReference>
<feature type="compositionally biased region" description="Basic and acidic residues" evidence="3">
    <location>
        <begin position="54"/>
        <end position="69"/>
    </location>
</feature>
<reference evidence="5" key="1">
    <citation type="submission" date="2020-10" db="EMBL/GenBank/DDBJ databases">
        <title>Chromosome-scale genome assembly of the Allis shad, Alosa alosa.</title>
        <authorList>
            <person name="Margot Z."/>
            <person name="Christophe K."/>
            <person name="Cabau C."/>
            <person name="Louis A."/>
            <person name="Berthelot C."/>
            <person name="Parey E."/>
            <person name="Roest Crollius H."/>
            <person name="Montfort J."/>
            <person name="Robinson-Rechavi M."/>
            <person name="Bucao C."/>
            <person name="Bouchez O."/>
            <person name="Gislard M."/>
            <person name="Lluch J."/>
            <person name="Milhes M."/>
            <person name="Lampietro C."/>
            <person name="Lopez Roques C."/>
            <person name="Donnadieu C."/>
            <person name="Braasch I."/>
            <person name="Desvignes T."/>
            <person name="Postlethwait J."/>
            <person name="Bobe J."/>
            <person name="Guiguen Y."/>
        </authorList>
    </citation>
    <scope>NUCLEOTIDE SEQUENCE</scope>
    <source>
        <strain evidence="5">M-15738</strain>
        <tissue evidence="5">Blood</tissue>
    </source>
</reference>
<gene>
    <name evidence="5" type="ORF">AALO_G00235880</name>
</gene>
<dbReference type="EMBL" id="JADWDJ010000018">
    <property type="protein sequence ID" value="KAG5266757.1"/>
    <property type="molecule type" value="Genomic_DNA"/>
</dbReference>
<dbReference type="InterPro" id="IPR001611">
    <property type="entry name" value="Leu-rich_rpt"/>
</dbReference>
<dbReference type="Gene3D" id="3.80.10.10">
    <property type="entry name" value="Ribonuclease Inhibitor"/>
    <property type="match status" value="1"/>
</dbReference>
<dbReference type="PROSITE" id="PS51450">
    <property type="entry name" value="LRR"/>
    <property type="match status" value="1"/>
</dbReference>
<evidence type="ECO:0000313" key="6">
    <source>
        <dbReference type="Proteomes" id="UP000823561"/>
    </source>
</evidence>
<dbReference type="PANTHER" id="PTHR24106">
    <property type="entry name" value="NACHT, LRR AND CARD DOMAINS-CONTAINING"/>
    <property type="match status" value="1"/>
</dbReference>
<evidence type="ECO:0000313" key="5">
    <source>
        <dbReference type="EMBL" id="KAG5266757.1"/>
    </source>
</evidence>
<dbReference type="SMART" id="SM00368">
    <property type="entry name" value="LRR_RI"/>
    <property type="match status" value="5"/>
</dbReference>
<dbReference type="AlphaFoldDB" id="A0AAV6FZQ8"/>
<organism evidence="5 6">
    <name type="scientific">Alosa alosa</name>
    <name type="common">allis shad</name>
    <dbReference type="NCBI Taxonomy" id="278164"/>
    <lineage>
        <taxon>Eukaryota</taxon>
        <taxon>Metazoa</taxon>
        <taxon>Chordata</taxon>
        <taxon>Craniata</taxon>
        <taxon>Vertebrata</taxon>
        <taxon>Euteleostomi</taxon>
        <taxon>Actinopterygii</taxon>
        <taxon>Neopterygii</taxon>
        <taxon>Teleostei</taxon>
        <taxon>Clupei</taxon>
        <taxon>Clupeiformes</taxon>
        <taxon>Clupeoidei</taxon>
        <taxon>Clupeidae</taxon>
        <taxon>Alosa</taxon>
    </lineage>
</organism>
<dbReference type="Pfam" id="PF17776">
    <property type="entry name" value="NLRC4_HD2"/>
    <property type="match status" value="1"/>
</dbReference>
<keyword evidence="2" id="KW-0677">Repeat</keyword>
<protein>
    <recommendedName>
        <fullName evidence="4">SPRY-associated domain-containing protein</fullName>
    </recommendedName>
</protein>
<dbReference type="InterPro" id="IPR006574">
    <property type="entry name" value="PRY"/>
</dbReference>
<evidence type="ECO:0000256" key="1">
    <source>
        <dbReference type="ARBA" id="ARBA00022614"/>
    </source>
</evidence>
<comment type="caution">
    <text evidence="5">The sequence shown here is derived from an EMBL/GenBank/DDBJ whole genome shotgun (WGS) entry which is preliminary data.</text>
</comment>
<sequence length="815" mass="90553">MDQPGHRGHVGTISKLSPSERGDHEAHGPGQTQRSVSPAPSDLPPIFGGEDADANQRLKAEPAHPHSEEYAEAGTACGVEGHTKRPVSPAPSFQSIELPPFLGGEASTSDEKLRTVPTTYVQVAPLDEAQLNMNCPLLCGKAGVCLHWKEDILQRVKTDHKASMKKRNFKALKSLLTGWERQHFLETLLKDAVDKSLESEDGHWDLFVRFLLGLSLESNQRLLQGLLTQTVSSSESIEKTIKYTKEIIRYKDIKERCMNLLLCLLEMNDNSLHTEIQEYLESGKELFSSHCSVLAYTILVSEDVLDELDLQKYTTTSEGRGRLLGAVSGCRKARLIGCRLTSKFLKTVTSALQSETSQLRHLNLSYNDLKDLQNELLNAIKSEHCKLETLMLNCCELKEDFCGFISSLLKSEHTCLKELDLSNNDLCDAGVEQLSNGLMSPNCKVEVLMLSGCLVSERGFEVLASVLESNHSNLRELDLSYNHPSETAVSHISSLEQNKGYKLTSLNVEHGGELRLKAGLRKYACELTMDPNTPHKDIALSKKDTKAKRGIMQLYPPHEERFEVFEQVLCREGLTGRRYWEAEWGHKGAAIAVAYRGIERKGKVDSEFGSNDKSWSLMCCDNVYIVKHNAENINKAKAQPTELTETSCFGQRSVSPVPSLLSMKSSDSMMQPINMDGGTGHSDHRSVSPVPSLLSMKSSDSMMQPINLDGGTGHDHRSVSPVPSLLSLKSSDSMMQPINVDGGTGHSNHRQRFDPAGSSSGKWWTHLMKGCRPYNQLTYHVMSTGLDHLHPHTQFSQITTCILVPSDQRTISWKE</sequence>
<evidence type="ECO:0000259" key="4">
    <source>
        <dbReference type="SMART" id="SM00589"/>
    </source>
</evidence>
<dbReference type="InterPro" id="IPR051261">
    <property type="entry name" value="NLR"/>
</dbReference>
<dbReference type="Proteomes" id="UP000823561">
    <property type="component" value="Chromosome 18"/>
</dbReference>
<proteinExistence type="predicted"/>
<keyword evidence="6" id="KW-1185">Reference proteome</keyword>
<dbReference type="InterPro" id="IPR032675">
    <property type="entry name" value="LRR_dom_sf"/>
</dbReference>
<dbReference type="InterPro" id="IPR041267">
    <property type="entry name" value="NLRP_HD2"/>
</dbReference>
<evidence type="ECO:0000256" key="3">
    <source>
        <dbReference type="SAM" id="MobiDB-lite"/>
    </source>
</evidence>
<dbReference type="SUPFAM" id="SSF49899">
    <property type="entry name" value="Concanavalin A-like lectins/glucanases"/>
    <property type="match status" value="1"/>
</dbReference>
<feature type="domain" description="SPRY-associated" evidence="4">
    <location>
        <begin position="524"/>
        <end position="575"/>
    </location>
</feature>
<dbReference type="SUPFAM" id="SSF52047">
    <property type="entry name" value="RNI-like"/>
    <property type="match status" value="1"/>
</dbReference>
<dbReference type="InterPro" id="IPR013320">
    <property type="entry name" value="ConA-like_dom_sf"/>
</dbReference>
<dbReference type="Gene3D" id="2.60.120.920">
    <property type="match status" value="1"/>
</dbReference>
<feature type="region of interest" description="Disordered" evidence="3">
    <location>
        <begin position="1"/>
        <end position="72"/>
    </location>
</feature>
<evidence type="ECO:0000256" key="2">
    <source>
        <dbReference type="ARBA" id="ARBA00022737"/>
    </source>
</evidence>
<name>A0AAV6FZQ8_9TELE</name>
<feature type="compositionally biased region" description="Basic and acidic residues" evidence="3">
    <location>
        <begin position="18"/>
        <end position="27"/>
    </location>
</feature>
<dbReference type="InterPro" id="IPR043136">
    <property type="entry name" value="B30.2/SPRY_sf"/>
</dbReference>
<dbReference type="Pfam" id="PF13765">
    <property type="entry name" value="PRY"/>
    <property type="match status" value="1"/>
</dbReference>